<accession>A0ABV7E2I8</accession>
<feature type="compositionally biased region" description="Polar residues" evidence="1">
    <location>
        <begin position="160"/>
        <end position="171"/>
    </location>
</feature>
<gene>
    <name evidence="3" type="ORF">ACFODU_00105</name>
</gene>
<evidence type="ECO:0000256" key="1">
    <source>
        <dbReference type="SAM" id="MobiDB-lite"/>
    </source>
</evidence>
<feature type="signal peptide" evidence="2">
    <location>
        <begin position="1"/>
        <end position="21"/>
    </location>
</feature>
<dbReference type="RefSeq" id="WP_336924705.1">
    <property type="nucleotide sequence ID" value="NZ_JBANRO010000002.1"/>
</dbReference>
<dbReference type="PROSITE" id="PS51257">
    <property type="entry name" value="PROKAR_LIPOPROTEIN"/>
    <property type="match status" value="1"/>
</dbReference>
<dbReference type="Proteomes" id="UP001595456">
    <property type="component" value="Unassembled WGS sequence"/>
</dbReference>
<comment type="caution">
    <text evidence="3">The sequence shown here is derived from an EMBL/GenBank/DDBJ whole genome shotgun (WGS) entry which is preliminary data.</text>
</comment>
<name>A0ABV7E2I8_9SPHN</name>
<dbReference type="EMBL" id="JBHRST010000001">
    <property type="protein sequence ID" value="MFC3096201.1"/>
    <property type="molecule type" value="Genomic_DNA"/>
</dbReference>
<reference evidence="4" key="1">
    <citation type="journal article" date="2019" name="Int. J. Syst. Evol. Microbiol.">
        <title>The Global Catalogue of Microorganisms (GCM) 10K type strain sequencing project: providing services to taxonomists for standard genome sequencing and annotation.</title>
        <authorList>
            <consortium name="The Broad Institute Genomics Platform"/>
            <consortium name="The Broad Institute Genome Sequencing Center for Infectious Disease"/>
            <person name="Wu L."/>
            <person name="Ma J."/>
        </authorList>
    </citation>
    <scope>NUCLEOTIDE SEQUENCE [LARGE SCALE GENOMIC DNA]</scope>
    <source>
        <strain evidence="4">KCTC 52607</strain>
    </source>
</reference>
<organism evidence="3 4">
    <name type="scientific">Alteraurantiacibacter palmitatis</name>
    <dbReference type="NCBI Taxonomy" id="2054628"/>
    <lineage>
        <taxon>Bacteria</taxon>
        <taxon>Pseudomonadati</taxon>
        <taxon>Pseudomonadota</taxon>
        <taxon>Alphaproteobacteria</taxon>
        <taxon>Sphingomonadales</taxon>
        <taxon>Erythrobacteraceae</taxon>
        <taxon>Alteraurantiacibacter</taxon>
    </lineage>
</organism>
<evidence type="ECO:0000256" key="2">
    <source>
        <dbReference type="SAM" id="SignalP"/>
    </source>
</evidence>
<protein>
    <submittedName>
        <fullName evidence="3">Conjugal transfer protein TraV</fullName>
    </submittedName>
</protein>
<evidence type="ECO:0000313" key="3">
    <source>
        <dbReference type="EMBL" id="MFC3096201.1"/>
    </source>
</evidence>
<evidence type="ECO:0000313" key="4">
    <source>
        <dbReference type="Proteomes" id="UP001595456"/>
    </source>
</evidence>
<feature type="region of interest" description="Disordered" evidence="1">
    <location>
        <begin position="158"/>
        <end position="260"/>
    </location>
</feature>
<keyword evidence="4" id="KW-1185">Reference proteome</keyword>
<sequence length="260" mass="27473">MRLPYRFLACAGLAVMASACATLGTNVEGSFQCRAPKGDCAPSHVLDARATSDMTTDKNPAHAMRPAIAVAAGDQARTSERTLKIVFPARVDEAGTLHDEAIAWAVIENPRWAAELRRKPGERSAPPLMRQLKRQLKALQVPAQTGAQADNMLAADSMDEATTAQSDQSTPDAEFLIQPDNHSDLFPLVSPPVSPSPANETATGADAPVAGGLHATASPHDPVPRPSNTRAPLTFPSIEAIEAAKHGAATSNEQPEKEHN</sequence>
<proteinExistence type="predicted"/>
<keyword evidence="2" id="KW-0732">Signal</keyword>
<feature type="chain" id="PRO_5045101452" evidence="2">
    <location>
        <begin position="22"/>
        <end position="260"/>
    </location>
</feature>